<name>A0A363D4G2_9BACT</name>
<evidence type="ECO:0000313" key="1">
    <source>
        <dbReference type="EMBL" id="PUE65987.1"/>
    </source>
</evidence>
<dbReference type="Proteomes" id="UP000251135">
    <property type="component" value="Unassembled WGS sequence"/>
</dbReference>
<dbReference type="OrthoDB" id="5365924at2"/>
<dbReference type="EMBL" id="MUXE01000002">
    <property type="protein sequence ID" value="PUE65987.1"/>
    <property type="molecule type" value="Genomic_DNA"/>
</dbReference>
<dbReference type="AlphaFoldDB" id="A0A363D4G2"/>
<keyword evidence="2" id="KW-1185">Reference proteome</keyword>
<reference evidence="1 2" key="1">
    <citation type="submission" date="2017-02" db="EMBL/GenBank/DDBJ databases">
        <title>Arcobacter caeni sp. nov, a new Arcobacter species isolated from reclaimed water.</title>
        <authorList>
            <person name="Figueras M.J."/>
            <person name="Perez-Cataluna A."/>
            <person name="Salas-Masso N."/>
        </authorList>
    </citation>
    <scope>NUCLEOTIDE SEQUENCE [LARGE SCALE GENOMIC DNA]</scope>
    <source>
        <strain evidence="1 2">RW17-10</strain>
    </source>
</reference>
<organism evidence="1 2">
    <name type="scientific">Arcobacter caeni</name>
    <dbReference type="NCBI Taxonomy" id="1912877"/>
    <lineage>
        <taxon>Bacteria</taxon>
        <taxon>Pseudomonadati</taxon>
        <taxon>Campylobacterota</taxon>
        <taxon>Epsilonproteobacteria</taxon>
        <taxon>Campylobacterales</taxon>
        <taxon>Arcobacteraceae</taxon>
        <taxon>Arcobacter</taxon>
    </lineage>
</organism>
<accession>A0A363D4G2</accession>
<sequence>MGKDILLQDKKTGQFFSFSPFQVKQKVWENNRNIPKDLSENIKQKPNENCMWFEENWVEKSFLPKDYKEPISEIPSYDPAWITFLFEALVIISKNKDDFVVTLDEINSNLYDTRILSKFVTKLKNYDEKSQLDILVTFDGSIMLPIDENYNTTEKAVSKFNEIIGALFLGGILVKPIDLTKLQQGCIIENGGSNFSYIPSPNNDFRNKSSSITERIKALYPNHIQVEEFIEAYNFGINIINKVNFSPIFLALGYHYLNQGKIAESLSNLWIVMEQITDFLYQNKIDSSISKILKRALPKNINIKTKHDILHEIKIINEQSFQILKSNRTDRNNLLHDGIIPNRENVIKLWTTLLDLLEVAINIKLEKLQENSKMVLNRNLDRHVKDITPKKTNFEQWKIEMSELENEYKC</sequence>
<evidence type="ECO:0000313" key="2">
    <source>
        <dbReference type="Proteomes" id="UP000251135"/>
    </source>
</evidence>
<gene>
    <name evidence="1" type="ORF">B0174_01590</name>
</gene>
<proteinExistence type="predicted"/>
<dbReference type="RefSeq" id="WP_108557894.1">
    <property type="nucleotide sequence ID" value="NZ_MUXE01000002.1"/>
</dbReference>
<comment type="caution">
    <text evidence="1">The sequence shown here is derived from an EMBL/GenBank/DDBJ whole genome shotgun (WGS) entry which is preliminary data.</text>
</comment>
<protein>
    <submittedName>
        <fullName evidence="1">Uncharacterized protein</fullName>
    </submittedName>
</protein>